<dbReference type="EC" id="2.7.1.161" evidence="4 17"/>
<comment type="cofactor">
    <cofactor evidence="17">
        <name>Mg(2+)</name>
        <dbReference type="ChEBI" id="CHEBI:18420"/>
    </cofactor>
    <text evidence="17">Binds 1 Mg(2+) ion per subunit.</text>
</comment>
<gene>
    <name evidence="17" type="primary">ribK</name>
    <name evidence="20" type="ORF">DFR87_09975</name>
</gene>
<keyword evidence="11 17" id="KW-0418">Kinase</keyword>
<dbReference type="InterPro" id="IPR023470">
    <property type="entry name" value="Riboflavin_kinase_archaeal"/>
</dbReference>
<evidence type="ECO:0000256" key="4">
    <source>
        <dbReference type="ARBA" id="ARBA00011987"/>
    </source>
</evidence>
<dbReference type="InterPro" id="IPR023602">
    <property type="entry name" value="Riboflavin_kinase_CTP-dep"/>
</dbReference>
<dbReference type="InterPro" id="IPR000835">
    <property type="entry name" value="HTH_MarR-typ"/>
</dbReference>
<keyword evidence="6 17" id="KW-0285">Flavoprotein</keyword>
<feature type="binding site" evidence="17">
    <location>
        <position position="127"/>
    </location>
    <ligand>
        <name>Mg(2+)</name>
        <dbReference type="ChEBI" id="CHEBI:18420"/>
    </ligand>
</feature>
<keyword evidence="7 17" id="KW-0288">FMN</keyword>
<dbReference type="GeneID" id="36835671"/>
<dbReference type="SUPFAM" id="SSF46785">
    <property type="entry name" value="Winged helix' DNA-binding domain"/>
    <property type="match status" value="1"/>
</dbReference>
<accession>A0A2U9IVQ6</accession>
<evidence type="ECO:0000256" key="7">
    <source>
        <dbReference type="ARBA" id="ARBA00022643"/>
    </source>
</evidence>
<comment type="function">
    <text evidence="1 17">Catalyzes the CTP-dependent phosphorylation of riboflavin (vitamin B2) to form flavin mononucleotide (FMN).</text>
</comment>
<sequence length="217" mass="24513">MSDECLIAKIVYLSLKSKEVTQQAIAQELNVSQQSISRKLKELEEKDLIRRSLSKEGEIIRVTENGEKILEDCLSMMRTTIISSHILEIKGRATSGLGEGRIFLSLPYYMESFKKFLGFEPFPGTLNLTIYDRASLENRLILDVSKAITIPEHKEENRVLGAVRAFPASINDLKPAAVVFPLRSIHPKSVIEVISPFHLRKELNIKDGDEITIQVYA</sequence>
<dbReference type="GO" id="GO:0003700">
    <property type="term" value="F:DNA-binding transcription factor activity"/>
    <property type="evidence" value="ECO:0007669"/>
    <property type="project" value="InterPro"/>
</dbReference>
<feature type="binding site" evidence="17">
    <location>
        <position position="125"/>
    </location>
    <ligand>
        <name>Mg(2+)</name>
        <dbReference type="ChEBI" id="CHEBI:18420"/>
    </ligand>
</feature>
<keyword evidence="10 17" id="KW-0547">Nucleotide-binding</keyword>
<feature type="binding site" evidence="17">
    <location>
        <begin position="197"/>
        <end position="200"/>
    </location>
    <ligand>
        <name>CDP</name>
        <dbReference type="ChEBI" id="CHEBI:58069"/>
    </ligand>
</feature>
<evidence type="ECO:0000256" key="2">
    <source>
        <dbReference type="ARBA" id="ARBA00005219"/>
    </source>
</evidence>
<dbReference type="AlphaFoldDB" id="A0A2U9IVQ6"/>
<dbReference type="Gene3D" id="2.40.30.30">
    <property type="entry name" value="Riboflavin kinase-like"/>
    <property type="match status" value="1"/>
</dbReference>
<keyword evidence="8 17" id="KW-0808">Transferase</keyword>
<feature type="binding site" evidence="17">
    <location>
        <position position="192"/>
    </location>
    <ligand>
        <name>FMN</name>
        <dbReference type="ChEBI" id="CHEBI:58210"/>
    </ligand>
</feature>
<dbReference type="Pfam" id="PF01982">
    <property type="entry name" value="CTP-dep_RFKase"/>
    <property type="match status" value="1"/>
</dbReference>
<keyword evidence="12 17" id="KW-0460">Magnesium</keyword>
<proteinExistence type="inferred from homology"/>
<evidence type="ECO:0000256" key="16">
    <source>
        <dbReference type="ARBA" id="ARBA00047857"/>
    </source>
</evidence>
<reference evidence="21" key="3">
    <citation type="submission" date="2020-03" db="EMBL/GenBank/DDBJ databases">
        <title>Sequencing and Assembly of Multiple Reported Metal-Biooxidizing Members of the Extremely Thermoacidophilic Archaeal Family Sulfolobaceae.</title>
        <authorList>
            <person name="Counts J.A."/>
            <person name="Kelly R.M."/>
        </authorList>
    </citation>
    <scope>NUCLEOTIDE SEQUENCE [LARGE SCALE GENOMIC DNA]</scope>
    <source>
        <strain evidence="21">HO1-1</strain>
    </source>
</reference>
<evidence type="ECO:0000256" key="13">
    <source>
        <dbReference type="ARBA" id="ARBA00029789"/>
    </source>
</evidence>
<dbReference type="GO" id="GO:0008531">
    <property type="term" value="F:riboflavin kinase activity"/>
    <property type="evidence" value="ECO:0007669"/>
    <property type="project" value="InterPro"/>
</dbReference>
<evidence type="ECO:0000259" key="19">
    <source>
        <dbReference type="Pfam" id="PF12802"/>
    </source>
</evidence>
<protein>
    <recommendedName>
        <fullName evidence="5 17">Riboflavin kinase</fullName>
        <shortName evidence="17">RFK</shortName>
        <ecNumber evidence="4 17">2.7.1.161</ecNumber>
    </recommendedName>
    <alternativeName>
        <fullName evidence="14 17">CTP-dependent riboflavin kinase</fullName>
    </alternativeName>
    <alternativeName>
        <fullName evidence="15 17">CTP:riboflavin 5'-phosphotransferase</fullName>
    </alternativeName>
    <alternativeName>
        <fullName evidence="13 17">Flavokinase</fullName>
    </alternativeName>
</protein>
<dbReference type="InterPro" id="IPR036388">
    <property type="entry name" value="WH-like_DNA-bd_sf"/>
</dbReference>
<evidence type="ECO:0000256" key="8">
    <source>
        <dbReference type="ARBA" id="ARBA00022679"/>
    </source>
</evidence>
<dbReference type="Proteomes" id="UP000247586">
    <property type="component" value="Chromosome"/>
</dbReference>
<evidence type="ECO:0000259" key="18">
    <source>
        <dbReference type="Pfam" id="PF01982"/>
    </source>
</evidence>
<dbReference type="Pfam" id="PF12802">
    <property type="entry name" value="MarR_2"/>
    <property type="match status" value="1"/>
</dbReference>
<evidence type="ECO:0000313" key="20">
    <source>
        <dbReference type="EMBL" id="AWR99957.1"/>
    </source>
</evidence>
<dbReference type="GO" id="GO:0000166">
    <property type="term" value="F:nucleotide binding"/>
    <property type="evidence" value="ECO:0007669"/>
    <property type="project" value="UniProtKB-UniRule"/>
</dbReference>
<evidence type="ECO:0000256" key="6">
    <source>
        <dbReference type="ARBA" id="ARBA00022630"/>
    </source>
</evidence>
<organism evidence="20 21">
    <name type="scientific">Metallosphaera hakonensis JCM 8857 = DSM 7519</name>
    <dbReference type="NCBI Taxonomy" id="1293036"/>
    <lineage>
        <taxon>Archaea</taxon>
        <taxon>Thermoproteota</taxon>
        <taxon>Thermoprotei</taxon>
        <taxon>Sulfolobales</taxon>
        <taxon>Sulfolobaceae</taxon>
        <taxon>Metallosphaera</taxon>
    </lineage>
</organism>
<dbReference type="GO" id="GO:0009231">
    <property type="term" value="P:riboflavin biosynthetic process"/>
    <property type="evidence" value="ECO:0007669"/>
    <property type="project" value="InterPro"/>
</dbReference>
<evidence type="ECO:0000256" key="14">
    <source>
        <dbReference type="ARBA" id="ARBA00030544"/>
    </source>
</evidence>
<dbReference type="OrthoDB" id="30955at2157"/>
<reference evidence="21" key="2">
    <citation type="submission" date="2020-03" db="EMBL/GenBank/DDBJ databases">
        <title>Complete Genome Sequences of Extremely Thermoacidophilic, Metal-Mobilizing Type-Strain Members of the Archaeal Family Sulfolobaceae: Acidianus brierleyi DSM-1651T, Acidianus sulfidivorans DSM-18786T, Metallosphaera hakonensis DSM-7519T, and Metallosphaera prunae DSM-10039T.</title>
        <authorList>
            <person name="Counts J.A."/>
            <person name="Kelly R.M."/>
        </authorList>
    </citation>
    <scope>NUCLEOTIDE SEQUENCE [LARGE SCALE GENOMIC DNA]</scope>
    <source>
        <strain evidence="21">HO1-1</strain>
    </source>
</reference>
<dbReference type="KEGG" id="mhk:DFR87_09975"/>
<evidence type="ECO:0000256" key="3">
    <source>
        <dbReference type="ARBA" id="ARBA00006428"/>
    </source>
</evidence>
<feature type="domain" description="HTH marR-type" evidence="19">
    <location>
        <begin position="18"/>
        <end position="55"/>
    </location>
</feature>
<dbReference type="GO" id="GO:0000287">
    <property type="term" value="F:magnesium ion binding"/>
    <property type="evidence" value="ECO:0007669"/>
    <property type="project" value="UniProtKB-UniRule"/>
</dbReference>
<keyword evidence="21" id="KW-1185">Reference proteome</keyword>
<reference evidence="20 21" key="1">
    <citation type="submission" date="2018-05" db="EMBL/GenBank/DDBJ databases">
        <title>Complete Genome Sequences of Extremely Thermoacidophilic, Metal-Mobilizing Type-Strain Members of the Archaeal Family Sulfolobaceae: Acidianus brierleyi DSM-1651T, Acidianus sulfidivorans DSM-18786T, Metallosphaera hakonensis DSM-7519T, and Metallosphaera prunae DSM-10039T.</title>
        <authorList>
            <person name="Counts J.A."/>
            <person name="Kelly R.M."/>
        </authorList>
    </citation>
    <scope>NUCLEOTIDE SEQUENCE [LARGE SCALE GENOMIC DNA]</scope>
    <source>
        <strain evidence="20 21">HO1-1</strain>
    </source>
</reference>
<dbReference type="HAMAP" id="MF_01285">
    <property type="entry name" value="Riboflavin_kinase"/>
    <property type="match status" value="1"/>
</dbReference>
<dbReference type="SUPFAM" id="SSF82114">
    <property type="entry name" value="Riboflavin kinase-like"/>
    <property type="match status" value="1"/>
</dbReference>
<dbReference type="GO" id="GO:0009398">
    <property type="term" value="P:FMN biosynthetic process"/>
    <property type="evidence" value="ECO:0007669"/>
    <property type="project" value="UniProtKB-UniRule"/>
</dbReference>
<evidence type="ECO:0000313" key="21">
    <source>
        <dbReference type="Proteomes" id="UP000247586"/>
    </source>
</evidence>
<dbReference type="InterPro" id="IPR023465">
    <property type="entry name" value="Riboflavin_kinase_dom_sf"/>
</dbReference>
<feature type="domain" description="Riboflavin kinase" evidence="18">
    <location>
        <begin position="94"/>
        <end position="215"/>
    </location>
</feature>
<dbReference type="PANTHER" id="PTHR40706:SF1">
    <property type="entry name" value="RIBOFLAVIN KINASE"/>
    <property type="match status" value="1"/>
</dbReference>
<evidence type="ECO:0000256" key="15">
    <source>
        <dbReference type="ARBA" id="ARBA00033116"/>
    </source>
</evidence>
<evidence type="ECO:0000256" key="10">
    <source>
        <dbReference type="ARBA" id="ARBA00022741"/>
    </source>
</evidence>
<comment type="similarity">
    <text evidence="3 17">Belongs to the archaeal riboflavin kinase family.</text>
</comment>
<dbReference type="UniPathway" id="UPA00276">
    <property type="reaction ID" value="UER00929"/>
</dbReference>
<dbReference type="InterPro" id="IPR036390">
    <property type="entry name" value="WH_DNA-bd_sf"/>
</dbReference>
<dbReference type="EMBL" id="CP029287">
    <property type="protein sequence ID" value="AWR99957.1"/>
    <property type="molecule type" value="Genomic_DNA"/>
</dbReference>
<keyword evidence="9 17" id="KW-0479">Metal-binding</keyword>
<feature type="binding site" evidence="17">
    <location>
        <position position="184"/>
    </location>
    <ligand>
        <name>FMN</name>
        <dbReference type="ChEBI" id="CHEBI:58210"/>
    </ligand>
</feature>
<evidence type="ECO:0000256" key="9">
    <source>
        <dbReference type="ARBA" id="ARBA00022723"/>
    </source>
</evidence>
<evidence type="ECO:0000256" key="17">
    <source>
        <dbReference type="HAMAP-Rule" id="MF_01285"/>
    </source>
</evidence>
<dbReference type="InterPro" id="IPR039063">
    <property type="entry name" value="RibK_CTP-dep"/>
</dbReference>
<dbReference type="PANTHER" id="PTHR40706">
    <property type="entry name" value="RIBOFLAVIN KINASE"/>
    <property type="match status" value="1"/>
</dbReference>
<dbReference type="STRING" id="1293036.GCA_001315825_00628"/>
<evidence type="ECO:0000256" key="11">
    <source>
        <dbReference type="ARBA" id="ARBA00022777"/>
    </source>
</evidence>
<dbReference type="Gene3D" id="1.10.10.10">
    <property type="entry name" value="Winged helix-like DNA-binding domain superfamily/Winged helix DNA-binding domain"/>
    <property type="match status" value="1"/>
</dbReference>
<comment type="pathway">
    <text evidence="2 17">Cofactor biosynthesis; FMN biosynthesis; FMN from riboflavin (CTP route): step 1/1.</text>
</comment>
<evidence type="ECO:0000256" key="12">
    <source>
        <dbReference type="ARBA" id="ARBA00022842"/>
    </source>
</evidence>
<name>A0A2U9IVQ6_9CREN</name>
<feature type="binding site" evidence="17">
    <location>
        <begin position="96"/>
        <end position="101"/>
    </location>
    <ligand>
        <name>CDP</name>
        <dbReference type="ChEBI" id="CHEBI:58069"/>
    </ligand>
</feature>
<evidence type="ECO:0000256" key="5">
    <source>
        <dbReference type="ARBA" id="ARBA00017394"/>
    </source>
</evidence>
<comment type="caution">
    <text evidence="17">Lacks conserved residue(s) required for the propagation of feature annotation.</text>
</comment>
<dbReference type="RefSeq" id="WP_110369456.1">
    <property type="nucleotide sequence ID" value="NZ_BBBA01000002.1"/>
</dbReference>
<evidence type="ECO:0000256" key="1">
    <source>
        <dbReference type="ARBA" id="ARBA00003072"/>
    </source>
</evidence>
<comment type="catalytic activity">
    <reaction evidence="16 17">
        <text>riboflavin + CTP = CDP + FMN + H(+)</text>
        <dbReference type="Rhea" id="RHEA:25021"/>
        <dbReference type="ChEBI" id="CHEBI:15378"/>
        <dbReference type="ChEBI" id="CHEBI:37563"/>
        <dbReference type="ChEBI" id="CHEBI:57986"/>
        <dbReference type="ChEBI" id="CHEBI:58069"/>
        <dbReference type="ChEBI" id="CHEBI:58210"/>
        <dbReference type="EC" id="2.7.1.161"/>
    </reaction>
</comment>